<dbReference type="OMA" id="INHARIH"/>
<feature type="domain" description="C2H2-type" evidence="13">
    <location>
        <begin position="624"/>
        <end position="650"/>
    </location>
</feature>
<name>A0A7M7NZ68_STRPU</name>
<comment type="similarity">
    <text evidence="2">Belongs to the krueppel C2H2-type zinc-finger protein family.</text>
</comment>
<sequence>MLNPKMASNFKENDVQRNCYAHVATIDYNIDLADRLNTEKDNVTKDPPPVAMTELQTPLLSSSAQSETGDSEEVKGEIKVHNHSLSDSYQNNDCADLPNKSTVPCFVYGISSSFKRRKKEVVKSQIRRQTSSLSLSFNEEKLTDEKHLSLPMFCNENKHQSSSASPRDMAEYHSHRTGDENDSSGPLLTSESSTGGINDETNAPYVDSADSRVPSELCLQDKAYDLTTAQSMKDVDSCDQDTKHISYIAEFSEETESSSAGDEEQGLKGKPSKRGFLSITGLIQKRRTPMMKRYEMKDVEPVTARKDEFHTERHLTCESERLKSVALAHPMMKYYETIQRDCQSVRLSEDDVSEFLGDPSREVKDDVSGPSEECSTDGGLDGMSNCEDSGAEYYQFMQGLPQTGGESEEEDLEDDEDMGSITQEREGISVVKHADTENDTSKRFKCKECGRAFRNSQGLFAHKKIHTNERPFACHHCDKKFRSKRNLITHIRTHTGEKPHSCEICGRGFAQQSTMVRHVRSHTKEKHAETDTENETSKQFKCKICDRAFRQYQGLTAHEKIHTNERPFACQYCDKKFLAKRNLITHVRTHTGEKPHSCEICGRGFAQQSTLVTHLRRHTGDKPYTCECGQAFSQAQGLLSHQKIHSNERPFACQHCDLKFRSTQNLKSHVRTHTGEKPYSCEICGRGFSQRSTMMTHLRRHTGEKPYTCECGQAFRQAQGLLSHQKIHSDERPFACHHCDLKFRSKQNLINHVRTHTGEKPHSCEICGRGFAQRSTMMRHVRRHTGEMHAETDTENDTSKRFKCKICGRAFRQSQGLTAHKKIHTNERPFPCQHCDLKFRVKQNLITHVRTHTGEKPHSCEICGRGFGQQSTLVRHLRSHTGEKPYTCEYCQRKFSQRHVMINHARIHTGEKPYSCEVCGKDFKEQHNLVRHVRTHTGEKPYTCDECGNKFTQKNHLMRHSKVHIPKIHTI</sequence>
<dbReference type="GO" id="GO:0005634">
    <property type="term" value="C:nucleus"/>
    <property type="evidence" value="ECO:0000318"/>
    <property type="project" value="GO_Central"/>
</dbReference>
<dbReference type="RefSeq" id="XP_030843701.1">
    <property type="nucleotide sequence ID" value="XM_030987841.1"/>
</dbReference>
<feature type="domain" description="C2H2-type" evidence="13">
    <location>
        <begin position="858"/>
        <end position="885"/>
    </location>
</feature>
<keyword evidence="3" id="KW-0479">Metal-binding</keyword>
<feature type="domain" description="C2H2-type" evidence="13">
    <location>
        <begin position="679"/>
        <end position="706"/>
    </location>
</feature>
<keyword evidence="9" id="KW-0804">Transcription</keyword>
<dbReference type="GO" id="GO:0003677">
    <property type="term" value="F:DNA binding"/>
    <property type="evidence" value="ECO:0007669"/>
    <property type="project" value="UniProtKB-KW"/>
</dbReference>
<dbReference type="FunFam" id="3.30.160.60:FF:000557">
    <property type="entry name" value="zinc finger and SCAN domain-containing protein 29"/>
    <property type="match status" value="1"/>
</dbReference>
<dbReference type="AlphaFoldDB" id="A0A7M7NZ68"/>
<feature type="domain" description="C2H2-type" evidence="13">
    <location>
        <begin position="651"/>
        <end position="678"/>
    </location>
</feature>
<proteinExistence type="inferred from homology"/>
<feature type="domain" description="C2H2-type" evidence="13">
    <location>
        <begin position="886"/>
        <end position="913"/>
    </location>
</feature>
<dbReference type="PROSITE" id="PS00028">
    <property type="entry name" value="ZINC_FINGER_C2H2_1"/>
    <property type="match status" value="16"/>
</dbReference>
<keyword evidence="5 11" id="KW-0863">Zinc-finger</keyword>
<dbReference type="GeneID" id="579568"/>
<dbReference type="FunFam" id="3.30.160.60:FF:000774">
    <property type="entry name" value="Zinc finger protein"/>
    <property type="match status" value="1"/>
</dbReference>
<keyword evidence="8" id="KW-0238">DNA-binding</keyword>
<reference evidence="15" key="1">
    <citation type="submission" date="2015-02" db="EMBL/GenBank/DDBJ databases">
        <title>Genome sequencing for Strongylocentrotus purpuratus.</title>
        <authorList>
            <person name="Murali S."/>
            <person name="Liu Y."/>
            <person name="Vee V."/>
            <person name="English A."/>
            <person name="Wang M."/>
            <person name="Skinner E."/>
            <person name="Han Y."/>
            <person name="Muzny D.M."/>
            <person name="Worley K.C."/>
            <person name="Gibbs R.A."/>
        </authorList>
    </citation>
    <scope>NUCLEOTIDE SEQUENCE</scope>
</reference>
<evidence type="ECO:0000256" key="3">
    <source>
        <dbReference type="ARBA" id="ARBA00022723"/>
    </source>
</evidence>
<evidence type="ECO:0000256" key="8">
    <source>
        <dbReference type="ARBA" id="ARBA00023125"/>
    </source>
</evidence>
<feature type="domain" description="C2H2-type" evidence="13">
    <location>
        <begin position="540"/>
        <end position="567"/>
    </location>
</feature>
<dbReference type="FunFam" id="3.30.160.60:FF:000702">
    <property type="entry name" value="Transcription factor E4F1 isoform 1"/>
    <property type="match status" value="5"/>
</dbReference>
<feature type="domain" description="C2H2-type" evidence="13">
    <location>
        <begin position="596"/>
        <end position="623"/>
    </location>
</feature>
<dbReference type="OrthoDB" id="6219366at2759"/>
<accession>A0A7M7NZ68</accession>
<evidence type="ECO:0000259" key="13">
    <source>
        <dbReference type="PROSITE" id="PS50157"/>
    </source>
</evidence>
<feature type="domain" description="C2H2-type" evidence="13">
    <location>
        <begin position="762"/>
        <end position="789"/>
    </location>
</feature>
<feature type="region of interest" description="Disordered" evidence="12">
    <location>
        <begin position="156"/>
        <end position="212"/>
    </location>
</feature>
<dbReference type="Gene3D" id="3.30.160.60">
    <property type="entry name" value="Classic Zinc Finger"/>
    <property type="match status" value="18"/>
</dbReference>
<organism evidence="14 15">
    <name type="scientific">Strongylocentrotus purpuratus</name>
    <name type="common">Purple sea urchin</name>
    <dbReference type="NCBI Taxonomy" id="7668"/>
    <lineage>
        <taxon>Eukaryota</taxon>
        <taxon>Metazoa</taxon>
        <taxon>Echinodermata</taxon>
        <taxon>Eleutherozoa</taxon>
        <taxon>Echinozoa</taxon>
        <taxon>Echinoidea</taxon>
        <taxon>Euechinoidea</taxon>
        <taxon>Echinacea</taxon>
        <taxon>Camarodonta</taxon>
        <taxon>Echinidea</taxon>
        <taxon>Strongylocentrotidae</taxon>
        <taxon>Strongylocentrotus</taxon>
    </lineage>
</organism>
<evidence type="ECO:0000256" key="12">
    <source>
        <dbReference type="SAM" id="MobiDB-lite"/>
    </source>
</evidence>
<dbReference type="FunFam" id="3.30.160.60:FF:003033">
    <property type="entry name" value="Draculin-like 3"/>
    <property type="match status" value="1"/>
</dbReference>
<dbReference type="FunFam" id="3.30.160.60:FF:000358">
    <property type="entry name" value="zinc finger protein 24"/>
    <property type="match status" value="1"/>
</dbReference>
<dbReference type="KEGG" id="spu:579568"/>
<dbReference type="FunFam" id="3.30.160.60:FF:000663">
    <property type="entry name" value="Zinc finger protein 45"/>
    <property type="match status" value="4"/>
</dbReference>
<evidence type="ECO:0000256" key="2">
    <source>
        <dbReference type="ARBA" id="ARBA00006991"/>
    </source>
</evidence>
<feature type="domain" description="C2H2-type" evidence="13">
    <location>
        <begin position="914"/>
        <end position="941"/>
    </location>
</feature>
<evidence type="ECO:0000256" key="1">
    <source>
        <dbReference type="ARBA" id="ARBA00004123"/>
    </source>
</evidence>
<evidence type="ECO:0000256" key="11">
    <source>
        <dbReference type="PROSITE-ProRule" id="PRU00042"/>
    </source>
</evidence>
<evidence type="ECO:0000256" key="4">
    <source>
        <dbReference type="ARBA" id="ARBA00022737"/>
    </source>
</evidence>
<dbReference type="GO" id="GO:0006357">
    <property type="term" value="P:regulation of transcription by RNA polymerase II"/>
    <property type="evidence" value="ECO:0000318"/>
    <property type="project" value="GO_Central"/>
</dbReference>
<evidence type="ECO:0000313" key="14">
    <source>
        <dbReference type="EnsemblMetazoa" id="XP_030843701"/>
    </source>
</evidence>
<keyword evidence="15" id="KW-1185">Reference proteome</keyword>
<evidence type="ECO:0000313" key="15">
    <source>
        <dbReference type="Proteomes" id="UP000007110"/>
    </source>
</evidence>
<dbReference type="Proteomes" id="UP000007110">
    <property type="component" value="Unassembled WGS sequence"/>
</dbReference>
<evidence type="ECO:0000256" key="5">
    <source>
        <dbReference type="ARBA" id="ARBA00022771"/>
    </source>
</evidence>
<feature type="domain" description="C2H2-type" evidence="13">
    <location>
        <begin position="734"/>
        <end position="761"/>
    </location>
</feature>
<feature type="domain" description="C2H2-type" evidence="13">
    <location>
        <begin position="568"/>
        <end position="595"/>
    </location>
</feature>
<protein>
    <recommendedName>
        <fullName evidence="13">C2H2-type domain-containing protein</fullName>
    </recommendedName>
</protein>
<keyword evidence="6" id="KW-0862">Zinc</keyword>
<dbReference type="InterPro" id="IPR036236">
    <property type="entry name" value="Znf_C2H2_sf"/>
</dbReference>
<feature type="domain" description="C2H2-type" evidence="13">
    <location>
        <begin position="472"/>
        <end position="499"/>
    </location>
</feature>
<keyword evidence="7" id="KW-0805">Transcription regulation</keyword>
<dbReference type="SUPFAM" id="SSF57667">
    <property type="entry name" value="beta-beta-alpha zinc fingers"/>
    <property type="match status" value="10"/>
</dbReference>
<dbReference type="FunFam" id="3.30.160.60:FF:000933">
    <property type="entry name" value="zinc finger protein 771"/>
    <property type="match status" value="1"/>
</dbReference>
<feature type="compositionally biased region" description="Polar residues" evidence="12">
    <location>
        <begin position="183"/>
        <end position="201"/>
    </location>
</feature>
<dbReference type="FunFam" id="3.30.160.60:FF:003582">
    <property type="match status" value="3"/>
</dbReference>
<dbReference type="PANTHER" id="PTHR24393:SF34">
    <property type="entry name" value="PR_SET DOMAIN 13"/>
    <property type="match status" value="1"/>
</dbReference>
<evidence type="ECO:0000256" key="7">
    <source>
        <dbReference type="ARBA" id="ARBA00023015"/>
    </source>
</evidence>
<feature type="region of interest" description="Disordered" evidence="12">
    <location>
        <begin position="251"/>
        <end position="273"/>
    </location>
</feature>
<dbReference type="FunFam" id="3.30.160.60:FF:002343">
    <property type="entry name" value="Zinc finger protein 33A"/>
    <property type="match status" value="1"/>
</dbReference>
<comment type="subcellular location">
    <subcellularLocation>
        <location evidence="1">Nucleus</location>
    </subcellularLocation>
</comment>
<evidence type="ECO:0000256" key="6">
    <source>
        <dbReference type="ARBA" id="ARBA00022833"/>
    </source>
</evidence>
<reference evidence="14" key="2">
    <citation type="submission" date="2021-01" db="UniProtKB">
        <authorList>
            <consortium name="EnsemblMetazoa"/>
        </authorList>
    </citation>
    <scope>IDENTIFICATION</scope>
</reference>
<feature type="compositionally biased region" description="Acidic residues" evidence="12">
    <location>
        <begin position="251"/>
        <end position="264"/>
    </location>
</feature>
<dbReference type="InParanoid" id="A0A7M7NZ68"/>
<feature type="domain" description="C2H2-type" evidence="13">
    <location>
        <begin position="500"/>
        <end position="527"/>
    </location>
</feature>
<keyword evidence="10" id="KW-0539">Nucleus</keyword>
<dbReference type="EnsemblMetazoa" id="XM_030987841">
    <property type="protein sequence ID" value="XP_030843701"/>
    <property type="gene ID" value="LOC579568"/>
</dbReference>
<dbReference type="InterPro" id="IPR013087">
    <property type="entry name" value="Znf_C2H2_type"/>
</dbReference>
<dbReference type="SMART" id="SM00355">
    <property type="entry name" value="ZnF_C2H2"/>
    <property type="match status" value="18"/>
</dbReference>
<feature type="domain" description="C2H2-type" evidence="13">
    <location>
        <begin position="707"/>
        <end position="733"/>
    </location>
</feature>
<keyword evidence="4" id="KW-0677">Repeat</keyword>
<evidence type="ECO:0000256" key="10">
    <source>
        <dbReference type="ARBA" id="ARBA00023242"/>
    </source>
</evidence>
<dbReference type="Pfam" id="PF00096">
    <property type="entry name" value="zf-C2H2"/>
    <property type="match status" value="14"/>
</dbReference>
<feature type="domain" description="C2H2-type" evidence="13">
    <location>
        <begin position="444"/>
        <end position="471"/>
    </location>
</feature>
<dbReference type="PROSITE" id="PS50157">
    <property type="entry name" value="ZINC_FINGER_C2H2_2"/>
    <property type="match status" value="18"/>
</dbReference>
<dbReference type="PANTHER" id="PTHR24393">
    <property type="entry name" value="ZINC FINGER PROTEIN"/>
    <property type="match status" value="1"/>
</dbReference>
<feature type="domain" description="C2H2-type" evidence="13">
    <location>
        <begin position="942"/>
        <end position="964"/>
    </location>
</feature>
<feature type="domain" description="C2H2-type" evidence="13">
    <location>
        <begin position="830"/>
        <end position="857"/>
    </location>
</feature>
<feature type="compositionally biased region" description="Basic and acidic residues" evidence="12">
    <location>
        <begin position="168"/>
        <end position="179"/>
    </location>
</feature>
<feature type="domain" description="C2H2-type" evidence="13">
    <location>
        <begin position="802"/>
        <end position="829"/>
    </location>
</feature>
<feature type="region of interest" description="Disordered" evidence="12">
    <location>
        <begin position="356"/>
        <end position="381"/>
    </location>
</feature>
<dbReference type="GO" id="GO:0008270">
    <property type="term" value="F:zinc ion binding"/>
    <property type="evidence" value="ECO:0007669"/>
    <property type="project" value="UniProtKB-KW"/>
</dbReference>
<evidence type="ECO:0000256" key="9">
    <source>
        <dbReference type="ARBA" id="ARBA00023163"/>
    </source>
</evidence>